<feature type="non-terminal residue" evidence="2">
    <location>
        <position position="222"/>
    </location>
</feature>
<name>A0A0F9IVQ8_9ZZZZ</name>
<sequence>MKTWLWRRLVLPLGLATVALFALHTQFPADGLFINLASSFVVVIVTVLYIDRVLERRREVEWSAASHLISDRLFLLSNSTITNVRTALGIDASHLELALALVDIEAGGYFDVSEKMIEPRARSKVIGLDNKGWHGLDKALQESYADCEQALLVFGNKLKPDEFAGLARLQSRIRKARFAYEVFPDIVGVPDHQLPPSTRGDRREFRDEIVKTAGGDIRNVLI</sequence>
<feature type="transmembrane region" description="Helical" evidence="1">
    <location>
        <begin position="32"/>
        <end position="50"/>
    </location>
</feature>
<evidence type="ECO:0000313" key="2">
    <source>
        <dbReference type="EMBL" id="KKM61373.1"/>
    </source>
</evidence>
<comment type="caution">
    <text evidence="2">The sequence shown here is derived from an EMBL/GenBank/DDBJ whole genome shotgun (WGS) entry which is preliminary data.</text>
</comment>
<evidence type="ECO:0000256" key="1">
    <source>
        <dbReference type="SAM" id="Phobius"/>
    </source>
</evidence>
<proteinExistence type="predicted"/>
<keyword evidence="1" id="KW-0472">Membrane</keyword>
<keyword evidence="1" id="KW-1133">Transmembrane helix</keyword>
<organism evidence="2">
    <name type="scientific">marine sediment metagenome</name>
    <dbReference type="NCBI Taxonomy" id="412755"/>
    <lineage>
        <taxon>unclassified sequences</taxon>
        <taxon>metagenomes</taxon>
        <taxon>ecological metagenomes</taxon>
    </lineage>
</organism>
<dbReference type="AlphaFoldDB" id="A0A0F9IVQ8"/>
<gene>
    <name evidence="2" type="ORF">LCGC14_1532330</name>
</gene>
<keyword evidence="1" id="KW-0812">Transmembrane</keyword>
<accession>A0A0F9IVQ8</accession>
<reference evidence="2" key="1">
    <citation type="journal article" date="2015" name="Nature">
        <title>Complex archaea that bridge the gap between prokaryotes and eukaryotes.</title>
        <authorList>
            <person name="Spang A."/>
            <person name="Saw J.H."/>
            <person name="Jorgensen S.L."/>
            <person name="Zaremba-Niedzwiedzka K."/>
            <person name="Martijn J."/>
            <person name="Lind A.E."/>
            <person name="van Eijk R."/>
            <person name="Schleper C."/>
            <person name="Guy L."/>
            <person name="Ettema T.J."/>
        </authorList>
    </citation>
    <scope>NUCLEOTIDE SEQUENCE</scope>
</reference>
<protein>
    <submittedName>
        <fullName evidence="2">Uncharacterized protein</fullName>
    </submittedName>
</protein>
<dbReference type="EMBL" id="LAZR01011496">
    <property type="protein sequence ID" value="KKM61373.1"/>
    <property type="molecule type" value="Genomic_DNA"/>
</dbReference>